<dbReference type="InterPro" id="IPR012334">
    <property type="entry name" value="Pectin_lyas_fold"/>
</dbReference>
<dbReference type="InterPro" id="IPR000743">
    <property type="entry name" value="Glyco_hydro_28"/>
</dbReference>
<evidence type="ECO:0000256" key="4">
    <source>
        <dbReference type="ARBA" id="ARBA00022525"/>
    </source>
</evidence>
<dbReference type="EMBL" id="BSYO01000021">
    <property type="protein sequence ID" value="GMH20019.1"/>
    <property type="molecule type" value="Genomic_DNA"/>
</dbReference>
<dbReference type="AlphaFoldDB" id="A0AAD3SZD8"/>
<dbReference type="GO" id="GO:0071555">
    <property type="term" value="P:cell wall organization"/>
    <property type="evidence" value="ECO:0007669"/>
    <property type="project" value="UniProtKB-KW"/>
</dbReference>
<evidence type="ECO:0000256" key="7">
    <source>
        <dbReference type="ARBA" id="ARBA00023316"/>
    </source>
</evidence>
<evidence type="ECO:0000256" key="6">
    <source>
        <dbReference type="ARBA" id="ARBA00023295"/>
    </source>
</evidence>
<dbReference type="Proteomes" id="UP001279734">
    <property type="component" value="Unassembled WGS sequence"/>
</dbReference>
<keyword evidence="6 9" id="KW-0326">Glycosidase</keyword>
<dbReference type="Gene3D" id="2.160.20.10">
    <property type="entry name" value="Single-stranded right-handed beta-helix, Pectin lyase-like"/>
    <property type="match status" value="1"/>
</dbReference>
<dbReference type="SMART" id="SM00710">
    <property type="entry name" value="PbH1"/>
    <property type="match status" value="4"/>
</dbReference>
<reference evidence="11" key="1">
    <citation type="submission" date="2023-05" db="EMBL/GenBank/DDBJ databases">
        <title>Nepenthes gracilis genome sequencing.</title>
        <authorList>
            <person name="Fukushima K."/>
        </authorList>
    </citation>
    <scope>NUCLEOTIDE SEQUENCE</scope>
    <source>
        <strain evidence="11">SING2019-196</strain>
    </source>
</reference>
<evidence type="ECO:0000256" key="5">
    <source>
        <dbReference type="ARBA" id="ARBA00022801"/>
    </source>
</evidence>
<comment type="similarity">
    <text evidence="2 9">Belongs to the glycosyl hydrolase 28 family.</text>
</comment>
<evidence type="ECO:0000256" key="3">
    <source>
        <dbReference type="ARBA" id="ARBA00022512"/>
    </source>
</evidence>
<dbReference type="InterPro" id="IPR011050">
    <property type="entry name" value="Pectin_lyase_fold/virulence"/>
</dbReference>
<proteinExistence type="inferred from homology"/>
<organism evidence="11 12">
    <name type="scientific">Nepenthes gracilis</name>
    <name type="common">Slender pitcher plant</name>
    <dbReference type="NCBI Taxonomy" id="150966"/>
    <lineage>
        <taxon>Eukaryota</taxon>
        <taxon>Viridiplantae</taxon>
        <taxon>Streptophyta</taxon>
        <taxon>Embryophyta</taxon>
        <taxon>Tracheophyta</taxon>
        <taxon>Spermatophyta</taxon>
        <taxon>Magnoliopsida</taxon>
        <taxon>eudicotyledons</taxon>
        <taxon>Gunneridae</taxon>
        <taxon>Pentapetalae</taxon>
        <taxon>Caryophyllales</taxon>
        <taxon>Nepenthaceae</taxon>
        <taxon>Nepenthes</taxon>
    </lineage>
</organism>
<dbReference type="PROSITE" id="PS00502">
    <property type="entry name" value="POLYGALACTURONASE"/>
    <property type="match status" value="1"/>
</dbReference>
<evidence type="ECO:0000256" key="10">
    <source>
        <dbReference type="SAM" id="SignalP"/>
    </source>
</evidence>
<feature type="chain" id="PRO_5042296204" description="Polygalacturonase" evidence="10">
    <location>
        <begin position="17"/>
        <end position="413"/>
    </location>
</feature>
<evidence type="ECO:0000256" key="2">
    <source>
        <dbReference type="ARBA" id="ARBA00008834"/>
    </source>
</evidence>
<dbReference type="PANTHER" id="PTHR31375">
    <property type="match status" value="1"/>
</dbReference>
<keyword evidence="5 9" id="KW-0378">Hydrolase</keyword>
<dbReference type="InterPro" id="IPR006626">
    <property type="entry name" value="PbH1"/>
</dbReference>
<feature type="active site" evidence="8">
    <location>
        <position position="279"/>
    </location>
</feature>
<accession>A0AAD3SZD8</accession>
<dbReference type="GO" id="GO:0004650">
    <property type="term" value="F:polygalacturonase activity"/>
    <property type="evidence" value="ECO:0007669"/>
    <property type="project" value="InterPro"/>
</dbReference>
<keyword evidence="10" id="KW-0732">Signal</keyword>
<evidence type="ECO:0000313" key="11">
    <source>
        <dbReference type="EMBL" id="GMH20019.1"/>
    </source>
</evidence>
<evidence type="ECO:0000313" key="12">
    <source>
        <dbReference type="Proteomes" id="UP001279734"/>
    </source>
</evidence>
<name>A0AAD3SZD8_NEPGR</name>
<comment type="caution">
    <text evidence="11">The sequence shown here is derived from an EMBL/GenBank/DDBJ whole genome shotgun (WGS) entry which is preliminary data.</text>
</comment>
<evidence type="ECO:0000256" key="8">
    <source>
        <dbReference type="PROSITE-ProRule" id="PRU10052"/>
    </source>
</evidence>
<keyword evidence="12" id="KW-1185">Reference proteome</keyword>
<keyword evidence="4" id="KW-0964">Secreted</keyword>
<sequence length="413" mass="44130">MTYRVILLTLCVVVSAKSTLHAAIRSIPAGNSADGASRTAEYSAESAPTSSSESLEIALFDVSDYGGIGDAKTDSTEAFLSAWADACKYPGTSTLLIPNGTFHVGPISFEGPCYNNKAPQVEIRGSLRAPSSLSAFPEPTWILFQDLRGLALTGSGGAAVLDGQGEAAWADPTCGERGKRTALPRSIRFQNVSDGIISNITLLNSKGFHVSLLHSYNVTVHGLNIIAPWDSPNTDGIHVGESTNITISSSTIGVGDDCVSVGPGSFNISIFNITCGPGHGISVGSLGRKENENNVAGIAVRNCTINSTQNGVRVKTWPASPRSSASDMIFQDIIMINVSNPIIIDQEYCPSENCAKSKASYSSWTSTIFNEPSLHWRAFLHFAFAFGDDVEWCSARKSCWLRIRRIMLRLGVK</sequence>
<dbReference type="Pfam" id="PF00295">
    <property type="entry name" value="Glyco_hydro_28"/>
    <property type="match status" value="1"/>
</dbReference>
<feature type="signal peptide" evidence="10">
    <location>
        <begin position="1"/>
        <end position="16"/>
    </location>
</feature>
<comment type="subcellular location">
    <subcellularLocation>
        <location evidence="1">Secreted</location>
        <location evidence="1">Cell wall</location>
    </subcellularLocation>
</comment>
<evidence type="ECO:0000256" key="9">
    <source>
        <dbReference type="RuleBase" id="RU361169"/>
    </source>
</evidence>
<dbReference type="GO" id="GO:0005975">
    <property type="term" value="P:carbohydrate metabolic process"/>
    <property type="evidence" value="ECO:0007669"/>
    <property type="project" value="InterPro"/>
</dbReference>
<keyword evidence="7" id="KW-0961">Cell wall biogenesis/degradation</keyword>
<gene>
    <name evidence="11" type="ORF">Nepgr_021860</name>
</gene>
<dbReference type="SUPFAM" id="SSF51126">
    <property type="entry name" value="Pectin lyase-like"/>
    <property type="match status" value="1"/>
</dbReference>
<protein>
    <recommendedName>
        <fullName evidence="13">Polygalacturonase</fullName>
    </recommendedName>
</protein>
<keyword evidence="3" id="KW-0134">Cell wall</keyword>
<evidence type="ECO:0008006" key="13">
    <source>
        <dbReference type="Google" id="ProtNLM"/>
    </source>
</evidence>
<evidence type="ECO:0000256" key="1">
    <source>
        <dbReference type="ARBA" id="ARBA00004191"/>
    </source>
</evidence>